<evidence type="ECO:0000256" key="1">
    <source>
        <dbReference type="ARBA" id="ARBA00001911"/>
    </source>
</evidence>
<dbReference type="SUPFAM" id="SSF51735">
    <property type="entry name" value="NAD(P)-binding Rossmann-fold domains"/>
    <property type="match status" value="1"/>
</dbReference>
<organism evidence="6 7">
    <name type="scientific">Nothophoma quercina</name>
    <dbReference type="NCBI Taxonomy" id="749835"/>
    <lineage>
        <taxon>Eukaryota</taxon>
        <taxon>Fungi</taxon>
        <taxon>Dikarya</taxon>
        <taxon>Ascomycota</taxon>
        <taxon>Pezizomycotina</taxon>
        <taxon>Dothideomycetes</taxon>
        <taxon>Pleosporomycetidae</taxon>
        <taxon>Pleosporales</taxon>
        <taxon>Pleosporineae</taxon>
        <taxon>Didymellaceae</taxon>
        <taxon>Nothophoma</taxon>
    </lineage>
</organism>
<evidence type="ECO:0000256" key="2">
    <source>
        <dbReference type="ARBA" id="ARBA00023027"/>
    </source>
</evidence>
<dbReference type="PANTHER" id="PTHR43725">
    <property type="entry name" value="UDP-GLUCOSE 4-EPIMERASE"/>
    <property type="match status" value="1"/>
</dbReference>
<dbReference type="InterPro" id="IPR005886">
    <property type="entry name" value="UDP_G4E"/>
</dbReference>
<proteinExistence type="predicted"/>
<keyword evidence="7" id="KW-1185">Reference proteome</keyword>
<evidence type="ECO:0000256" key="4">
    <source>
        <dbReference type="SAM" id="MobiDB-lite"/>
    </source>
</evidence>
<evidence type="ECO:0000313" key="7">
    <source>
        <dbReference type="Proteomes" id="UP001521222"/>
    </source>
</evidence>
<feature type="region of interest" description="Disordered" evidence="4">
    <location>
        <begin position="1"/>
        <end position="58"/>
    </location>
</feature>
<dbReference type="InterPro" id="IPR036291">
    <property type="entry name" value="NAD(P)-bd_dom_sf"/>
</dbReference>
<dbReference type="CDD" id="cd05247">
    <property type="entry name" value="UDP_G4E_1_SDR_e"/>
    <property type="match status" value="1"/>
</dbReference>
<sequence length="450" mass="49201">MATTHREGADYWSYQYSTPSSPSTPLSPISIPSGASTPGSFTSENTEPSFSNVSTPSTELSESQTLLTIDPITEDRYVLVVGGLGYIGSHTAWELLKANHNVVIVDNLSNSYRDVLARLQLLVKEHYKGRSKVPQLDFYEADYRKKSAMKSILERYDSLHTLKSTITSVIHFAAYKAVEESIHQPLKYYSNNVAGLIDFCDLLDQFSIKTLVFSSSATVYGELANKGGRLQEELTSHTTTHWTDKSGATHTTLSGCTGLTNPYGRTKWMSEAILSDLAASDPEWKIYALRYFNPIGCDSSGVLGEDPRGTPNNLMPIVIRVMEGRLSELSVYGSDWDTEDGTAIRDFIHVSDLARGHVAAIATGTSTKSAPGFHTINLGTGNGSSVREVLDTMQAVSGKEIKSKLTGRREGDVGVCIADPEKAATMLGWTPQKTLEDSCRDICRYLDAHA</sequence>
<evidence type="ECO:0000256" key="3">
    <source>
        <dbReference type="ARBA" id="ARBA00023235"/>
    </source>
</evidence>
<dbReference type="InterPro" id="IPR001509">
    <property type="entry name" value="Epimerase_deHydtase"/>
</dbReference>
<dbReference type="Pfam" id="PF01370">
    <property type="entry name" value="Epimerase"/>
    <property type="match status" value="1"/>
</dbReference>
<reference evidence="6 7" key="1">
    <citation type="submission" date="2024-02" db="EMBL/GenBank/DDBJ databases">
        <title>De novo assembly and annotation of 12 fungi associated with fruit tree decline syndrome in Ontario, Canada.</title>
        <authorList>
            <person name="Sulman M."/>
            <person name="Ellouze W."/>
            <person name="Ilyukhin E."/>
        </authorList>
    </citation>
    <scope>NUCLEOTIDE SEQUENCE [LARGE SCALE GENOMIC DNA]</scope>
    <source>
        <strain evidence="6 7">M97-236</strain>
    </source>
</reference>
<evidence type="ECO:0000259" key="5">
    <source>
        <dbReference type="Pfam" id="PF01370"/>
    </source>
</evidence>
<dbReference type="Proteomes" id="UP001521222">
    <property type="component" value="Unassembled WGS sequence"/>
</dbReference>
<protein>
    <recommendedName>
        <fullName evidence="5">NAD-dependent epimerase/dehydratase domain-containing protein</fullName>
    </recommendedName>
</protein>
<feature type="domain" description="NAD-dependent epimerase/dehydratase" evidence="5">
    <location>
        <begin position="78"/>
        <end position="367"/>
    </location>
</feature>
<keyword evidence="3" id="KW-0413">Isomerase</keyword>
<feature type="compositionally biased region" description="Low complexity" evidence="4">
    <location>
        <begin position="17"/>
        <end position="33"/>
    </location>
</feature>
<feature type="compositionally biased region" description="Polar residues" evidence="4">
    <location>
        <begin position="34"/>
        <end position="58"/>
    </location>
</feature>
<dbReference type="EMBL" id="JAKIXB020000037">
    <property type="protein sequence ID" value="KAL1594110.1"/>
    <property type="molecule type" value="Genomic_DNA"/>
</dbReference>
<comment type="caution">
    <text evidence="6">The sequence shown here is derived from an EMBL/GenBank/DDBJ whole genome shotgun (WGS) entry which is preliminary data.</text>
</comment>
<dbReference type="Gene3D" id="3.90.25.10">
    <property type="entry name" value="UDP-galactose 4-epimerase, domain 1"/>
    <property type="match status" value="1"/>
</dbReference>
<comment type="cofactor">
    <cofactor evidence="1">
        <name>NAD(+)</name>
        <dbReference type="ChEBI" id="CHEBI:57540"/>
    </cofactor>
</comment>
<evidence type="ECO:0000313" key="6">
    <source>
        <dbReference type="EMBL" id="KAL1594110.1"/>
    </source>
</evidence>
<dbReference type="PANTHER" id="PTHR43725:SF3">
    <property type="entry name" value="UDP-GLUCOSE 4-EPIMERASE (EUROFUNG)"/>
    <property type="match status" value="1"/>
</dbReference>
<gene>
    <name evidence="6" type="ORF">SLS59_008944</name>
</gene>
<keyword evidence="2" id="KW-0520">NAD</keyword>
<dbReference type="Gene3D" id="3.40.50.720">
    <property type="entry name" value="NAD(P)-binding Rossmann-like Domain"/>
    <property type="match status" value="1"/>
</dbReference>
<accession>A0ABR3QPN2</accession>
<name>A0ABR3QPN2_9PLEO</name>